<evidence type="ECO:0000256" key="1">
    <source>
        <dbReference type="SAM" id="Phobius"/>
    </source>
</evidence>
<keyword evidence="1" id="KW-0812">Transmembrane</keyword>
<evidence type="ECO:0000313" key="2">
    <source>
        <dbReference type="EMBL" id="MCU7550803.1"/>
    </source>
</evidence>
<name>A0A9X2Y0G6_9BACT</name>
<gene>
    <name evidence="2" type="ORF">OCK74_16915</name>
</gene>
<accession>A0A9X2Y0G6</accession>
<feature type="transmembrane region" description="Helical" evidence="1">
    <location>
        <begin position="162"/>
        <end position="182"/>
    </location>
</feature>
<comment type="caution">
    <text evidence="2">The sequence shown here is derived from an EMBL/GenBank/DDBJ whole genome shotgun (WGS) entry which is preliminary data.</text>
</comment>
<dbReference type="AlphaFoldDB" id="A0A9X2Y0G6"/>
<reference evidence="2" key="2">
    <citation type="submission" date="2023-04" db="EMBL/GenBank/DDBJ databases">
        <title>Paracnuella aquatica gen. nov., sp. nov., a member of the family Chitinophagaceae isolated from a hot spring.</title>
        <authorList>
            <person name="Wang C."/>
        </authorList>
    </citation>
    <scope>NUCLEOTIDE SEQUENCE</scope>
    <source>
        <strain evidence="2">LB-8</strain>
    </source>
</reference>
<evidence type="ECO:0000313" key="3">
    <source>
        <dbReference type="Proteomes" id="UP001155483"/>
    </source>
</evidence>
<keyword evidence="1" id="KW-0472">Membrane</keyword>
<sequence>MFVILTKYFFQYREMNIPGIGAFKLIEVPASLDIVNKLMHPPGYDIMFSNQLVVKEHQLSYLASTLHCDKAQALFELERFGESLKSSLYNDALLWKGLGTLKLSDGIINFQVDPQKDLLLQPVPAERVLRDRNQQTVLMGDKEVQTGLDEYVEVPEKKRSPVMIIAWVLILLSIAFIGFHFYKQGMKPSSSGNQMKIKIEKSR</sequence>
<proteinExistence type="predicted"/>
<organism evidence="2 3">
    <name type="scientific">Paraflavisolibacter caeni</name>
    <dbReference type="NCBI Taxonomy" id="2982496"/>
    <lineage>
        <taxon>Bacteria</taxon>
        <taxon>Pseudomonadati</taxon>
        <taxon>Bacteroidota</taxon>
        <taxon>Chitinophagia</taxon>
        <taxon>Chitinophagales</taxon>
        <taxon>Chitinophagaceae</taxon>
        <taxon>Paraflavisolibacter</taxon>
    </lineage>
</organism>
<dbReference type="RefSeq" id="WP_279298240.1">
    <property type="nucleotide sequence ID" value="NZ_JAOTIF010000015.1"/>
</dbReference>
<dbReference type="Proteomes" id="UP001155483">
    <property type="component" value="Unassembled WGS sequence"/>
</dbReference>
<dbReference type="EMBL" id="JAOTIF010000015">
    <property type="protein sequence ID" value="MCU7550803.1"/>
    <property type="molecule type" value="Genomic_DNA"/>
</dbReference>
<keyword evidence="1" id="KW-1133">Transmembrane helix</keyword>
<evidence type="ECO:0008006" key="4">
    <source>
        <dbReference type="Google" id="ProtNLM"/>
    </source>
</evidence>
<reference evidence="2" key="1">
    <citation type="submission" date="2022-09" db="EMBL/GenBank/DDBJ databases">
        <authorList>
            <person name="Yuan C."/>
            <person name="Ke Z."/>
        </authorList>
    </citation>
    <scope>NUCLEOTIDE SEQUENCE</scope>
    <source>
        <strain evidence="2">LB-8</strain>
    </source>
</reference>
<keyword evidence="3" id="KW-1185">Reference proteome</keyword>
<protein>
    <recommendedName>
        <fullName evidence="4">CCDC81-like prokaryotic HU domain-containing protein</fullName>
    </recommendedName>
</protein>